<evidence type="ECO:0000259" key="7">
    <source>
        <dbReference type="PROSITE" id="PS50862"/>
    </source>
</evidence>
<dbReference type="GO" id="GO:0005524">
    <property type="term" value="F:ATP binding"/>
    <property type="evidence" value="ECO:0007669"/>
    <property type="project" value="UniProtKB-KW"/>
</dbReference>
<feature type="domain" description="Aminoacyl-transfer RNA synthetases class-II family profile" evidence="7">
    <location>
        <begin position="191"/>
        <end position="609"/>
    </location>
</feature>
<dbReference type="InterPro" id="IPR004524">
    <property type="entry name" value="Asp-tRNA-ligase_1"/>
</dbReference>
<gene>
    <name evidence="8" type="ORF">K470DRAFT_282878</name>
</gene>
<dbReference type="NCBIfam" id="NF001750">
    <property type="entry name" value="PRK00476.1"/>
    <property type="match status" value="1"/>
</dbReference>
<dbReference type="GO" id="GO:0006422">
    <property type="term" value="P:aspartyl-tRNA aminoacylation"/>
    <property type="evidence" value="ECO:0007669"/>
    <property type="project" value="TreeGrafter"/>
</dbReference>
<dbReference type="PANTHER" id="PTHR22594:SF5">
    <property type="entry name" value="ASPARTATE--TRNA LIGASE, MITOCHONDRIAL"/>
    <property type="match status" value="1"/>
</dbReference>
<dbReference type="Pfam" id="PF00152">
    <property type="entry name" value="tRNA-synt_2"/>
    <property type="match status" value="1"/>
</dbReference>
<name>A0A6A7BUM4_9PEZI</name>
<keyword evidence="2" id="KW-0436">Ligase</keyword>
<dbReference type="NCBIfam" id="TIGR00459">
    <property type="entry name" value="aspS_bact"/>
    <property type="match status" value="1"/>
</dbReference>
<evidence type="ECO:0000256" key="2">
    <source>
        <dbReference type="ARBA" id="ARBA00022598"/>
    </source>
</evidence>
<dbReference type="InterPro" id="IPR002312">
    <property type="entry name" value="Asp/Asn-tRNA-synth_IIb"/>
</dbReference>
<dbReference type="EMBL" id="MU005998">
    <property type="protein sequence ID" value="KAF2859036.1"/>
    <property type="molecule type" value="Genomic_DNA"/>
</dbReference>
<dbReference type="HAMAP" id="MF_00044">
    <property type="entry name" value="Asp_tRNA_synth_type1"/>
    <property type="match status" value="1"/>
</dbReference>
<keyword evidence="5" id="KW-0648">Protein biosynthesis</keyword>
<evidence type="ECO:0000256" key="5">
    <source>
        <dbReference type="ARBA" id="ARBA00022917"/>
    </source>
</evidence>
<dbReference type="PRINTS" id="PR01042">
    <property type="entry name" value="TRNASYNTHASP"/>
</dbReference>
<evidence type="ECO:0000256" key="3">
    <source>
        <dbReference type="ARBA" id="ARBA00022741"/>
    </source>
</evidence>
<protein>
    <recommendedName>
        <fullName evidence="7">Aminoacyl-transfer RNA synthetases class-II family profile domain-containing protein</fullName>
    </recommendedName>
</protein>
<dbReference type="PROSITE" id="PS50862">
    <property type="entry name" value="AA_TRNA_LIGASE_II"/>
    <property type="match status" value="1"/>
</dbReference>
<accession>A0A6A7BUM4</accession>
<dbReference type="GO" id="GO:0004815">
    <property type="term" value="F:aspartate-tRNA ligase activity"/>
    <property type="evidence" value="ECO:0007669"/>
    <property type="project" value="TreeGrafter"/>
</dbReference>
<evidence type="ECO:0000313" key="8">
    <source>
        <dbReference type="EMBL" id="KAF2859036.1"/>
    </source>
</evidence>
<comment type="similarity">
    <text evidence="1">Belongs to the class-II aminoacyl-tRNA synthetase family. Type 1 subfamily.</text>
</comment>
<evidence type="ECO:0000256" key="4">
    <source>
        <dbReference type="ARBA" id="ARBA00022840"/>
    </source>
</evidence>
<proteinExistence type="inferred from homology"/>
<dbReference type="GO" id="GO:0005739">
    <property type="term" value="C:mitochondrion"/>
    <property type="evidence" value="ECO:0007669"/>
    <property type="project" value="TreeGrafter"/>
</dbReference>
<dbReference type="SUPFAM" id="SSF55681">
    <property type="entry name" value="Class II aaRS and biotin synthetases"/>
    <property type="match status" value="1"/>
</dbReference>
<dbReference type="SUPFAM" id="SSF50249">
    <property type="entry name" value="Nucleic acid-binding proteins"/>
    <property type="match status" value="1"/>
</dbReference>
<evidence type="ECO:0000256" key="6">
    <source>
        <dbReference type="ARBA" id="ARBA00023146"/>
    </source>
</evidence>
<reference evidence="8" key="1">
    <citation type="journal article" date="2020" name="Stud. Mycol.">
        <title>101 Dothideomycetes genomes: a test case for predicting lifestyles and emergence of pathogens.</title>
        <authorList>
            <person name="Haridas S."/>
            <person name="Albert R."/>
            <person name="Binder M."/>
            <person name="Bloem J."/>
            <person name="Labutti K."/>
            <person name="Salamov A."/>
            <person name="Andreopoulos B."/>
            <person name="Baker S."/>
            <person name="Barry K."/>
            <person name="Bills G."/>
            <person name="Bluhm B."/>
            <person name="Cannon C."/>
            <person name="Castanera R."/>
            <person name="Culley D."/>
            <person name="Daum C."/>
            <person name="Ezra D."/>
            <person name="Gonzalez J."/>
            <person name="Henrissat B."/>
            <person name="Kuo A."/>
            <person name="Liang C."/>
            <person name="Lipzen A."/>
            <person name="Lutzoni F."/>
            <person name="Magnuson J."/>
            <person name="Mondo S."/>
            <person name="Nolan M."/>
            <person name="Ohm R."/>
            <person name="Pangilinan J."/>
            <person name="Park H.-J."/>
            <person name="Ramirez L."/>
            <person name="Alfaro M."/>
            <person name="Sun H."/>
            <person name="Tritt A."/>
            <person name="Yoshinaga Y."/>
            <person name="Zwiers L.-H."/>
            <person name="Turgeon B."/>
            <person name="Goodwin S."/>
            <person name="Spatafora J."/>
            <person name="Crous P."/>
            <person name="Grigoriev I."/>
        </authorList>
    </citation>
    <scope>NUCLEOTIDE SEQUENCE</scope>
    <source>
        <strain evidence="8">CBS 480.64</strain>
    </source>
</reference>
<evidence type="ECO:0000256" key="1">
    <source>
        <dbReference type="ARBA" id="ARBA00006303"/>
    </source>
</evidence>
<dbReference type="InterPro" id="IPR004115">
    <property type="entry name" value="GAD-like_sf"/>
</dbReference>
<keyword evidence="6" id="KW-0030">Aminoacyl-tRNA synthetase</keyword>
<dbReference type="PANTHER" id="PTHR22594">
    <property type="entry name" value="ASPARTYL/LYSYL-TRNA SYNTHETASE"/>
    <property type="match status" value="1"/>
</dbReference>
<dbReference type="Proteomes" id="UP000799421">
    <property type="component" value="Unassembled WGS sequence"/>
</dbReference>
<sequence length="638" mass="70475">MVPSRSRGNDAAFAADKGYVKAGTVPSVDTACSSSSSARILSDFKSSLLTQQPSTTRFSNLANINRDTSTSIQLQGYLGTRRVANKSLIFAELHDEDLEHIIQLVSSPTTLNDSAHATLRNLDTNTPVLISGTLKPREAPRSATKSLITSVEVKLESILPLNTIAPAPLPPCGPEDRHLQIRTSPKLREALKFRSAASQLIRNHLTKQSFIEYETPILFKSTPEGAREFLVPTRNQNKAYALPQSPQQYKQILMASGVSRYFQIARCFRDEDLRADRQPEFTQVDLEMGFADAEDVKAVTEGLVRALWEELLGVSLPQKFERMTYHEAMTRFGSDKPDVRFGAEIKPVGQLLPPECVAKLSRLAEPVVEGFSLRLEDASRAKEFVDRFMKTEAEIKGDQPGVFFFSPRQPVNGLAALGFEAADAIEQFFGLEEGDILILQARPDRWFDGSGTTQLGSLRSGMIRFAVRNEYLVNPNGFDVRWITDFPLFTPTADGGLSSTHHPFTSPKTAEDVDRLLTDPLAVTADHYDLVVNGVELGGGSKRIHNAAMQELILKEVLCLPEQTRAHFDHLIKVLGSGCPPHAGIALGFDRLLTVMLSRTSVKHVMAFPKGNRGEDVLVGSPGQVTPDEWRTYHLKPV</sequence>
<dbReference type="Gene3D" id="3.30.1360.30">
    <property type="entry name" value="GAD-like domain"/>
    <property type="match status" value="1"/>
</dbReference>
<dbReference type="InterPro" id="IPR045864">
    <property type="entry name" value="aa-tRNA-synth_II/BPL/LPL"/>
</dbReference>
<keyword evidence="3" id="KW-0547">Nucleotide-binding</keyword>
<dbReference type="InterPro" id="IPR012340">
    <property type="entry name" value="NA-bd_OB-fold"/>
</dbReference>
<dbReference type="Gene3D" id="3.30.930.10">
    <property type="entry name" value="Bira Bifunctional Protein, Domain 2"/>
    <property type="match status" value="1"/>
</dbReference>
<dbReference type="InterPro" id="IPR006195">
    <property type="entry name" value="aa-tRNA-synth_II"/>
</dbReference>
<evidence type="ECO:0000313" key="9">
    <source>
        <dbReference type="Proteomes" id="UP000799421"/>
    </source>
</evidence>
<dbReference type="Gene3D" id="2.40.50.140">
    <property type="entry name" value="Nucleic acid-binding proteins"/>
    <property type="match status" value="1"/>
</dbReference>
<dbReference type="OrthoDB" id="439710at2759"/>
<dbReference type="AlphaFoldDB" id="A0A6A7BUM4"/>
<keyword evidence="4" id="KW-0067">ATP-binding</keyword>
<keyword evidence="9" id="KW-1185">Reference proteome</keyword>
<dbReference type="InterPro" id="IPR004364">
    <property type="entry name" value="Aa-tRNA-synt_II"/>
</dbReference>
<organism evidence="8 9">
    <name type="scientific">Piedraia hortae CBS 480.64</name>
    <dbReference type="NCBI Taxonomy" id="1314780"/>
    <lineage>
        <taxon>Eukaryota</taxon>
        <taxon>Fungi</taxon>
        <taxon>Dikarya</taxon>
        <taxon>Ascomycota</taxon>
        <taxon>Pezizomycotina</taxon>
        <taxon>Dothideomycetes</taxon>
        <taxon>Dothideomycetidae</taxon>
        <taxon>Capnodiales</taxon>
        <taxon>Piedraiaceae</taxon>
        <taxon>Piedraia</taxon>
    </lineage>
</organism>